<protein>
    <submittedName>
        <fullName evidence="2">Uncharacterized protein</fullName>
    </submittedName>
</protein>
<organism evidence="2 3">
    <name type="scientific">Belnapia arida</name>
    <dbReference type="NCBI Taxonomy" id="2804533"/>
    <lineage>
        <taxon>Bacteria</taxon>
        <taxon>Pseudomonadati</taxon>
        <taxon>Pseudomonadota</taxon>
        <taxon>Alphaproteobacteria</taxon>
        <taxon>Acetobacterales</taxon>
        <taxon>Roseomonadaceae</taxon>
        <taxon>Belnapia</taxon>
    </lineage>
</organism>
<evidence type="ECO:0000313" key="2">
    <source>
        <dbReference type="EMBL" id="MBL6080761.1"/>
    </source>
</evidence>
<dbReference type="Proteomes" id="UP000660885">
    <property type="component" value="Unassembled WGS sequence"/>
</dbReference>
<keyword evidence="3" id="KW-1185">Reference proteome</keyword>
<proteinExistence type="predicted"/>
<evidence type="ECO:0000313" key="3">
    <source>
        <dbReference type="Proteomes" id="UP000660885"/>
    </source>
</evidence>
<evidence type="ECO:0000256" key="1">
    <source>
        <dbReference type="SAM" id="MobiDB-lite"/>
    </source>
</evidence>
<reference evidence="2 3" key="1">
    <citation type="submission" date="2021-01" db="EMBL/GenBank/DDBJ databases">
        <title>Belnapia mucosa sp. nov. and Belnapia arida sp. nov., isolated from the Tabernas Desert (Almeria, Spain).</title>
        <authorList>
            <person name="Molina-Menor E."/>
            <person name="Vidal-Verdu A."/>
            <person name="Calonge A."/>
            <person name="Satari L."/>
            <person name="Pereto J."/>
            <person name="Porcar M."/>
        </authorList>
    </citation>
    <scope>NUCLEOTIDE SEQUENCE [LARGE SCALE GENOMIC DNA]</scope>
    <source>
        <strain evidence="2 3">T18</strain>
    </source>
</reference>
<accession>A0ABS1U7W7</accession>
<sequence>MEMPESAAARLSATISRSTRPPPQQAQLYHRLENGTSQTFALGHLQQSSGELWGQPARGSSIPSVKAYTGPLPAGRQGIEFTTPVLPAPNKPPRDALWYYGHQPGVTLNAQGFAVIKITVTKRVP</sequence>
<dbReference type="EMBL" id="JAETWB010000017">
    <property type="protein sequence ID" value="MBL6080761.1"/>
    <property type="molecule type" value="Genomic_DNA"/>
</dbReference>
<gene>
    <name evidence="2" type="ORF">JMJ56_22350</name>
</gene>
<dbReference type="RefSeq" id="WP_202833993.1">
    <property type="nucleotide sequence ID" value="NZ_JAETWB010000017.1"/>
</dbReference>
<comment type="caution">
    <text evidence="2">The sequence shown here is derived from an EMBL/GenBank/DDBJ whole genome shotgun (WGS) entry which is preliminary data.</text>
</comment>
<feature type="region of interest" description="Disordered" evidence="1">
    <location>
        <begin position="1"/>
        <end position="25"/>
    </location>
</feature>
<name>A0ABS1U7W7_9PROT</name>